<feature type="region of interest" description="Disordered" evidence="1">
    <location>
        <begin position="146"/>
        <end position="169"/>
    </location>
</feature>
<dbReference type="VEuPathDB" id="ToxoDB:BESB_031080"/>
<protein>
    <recommendedName>
        <fullName evidence="2">VPS9 domain-containing protein</fullName>
    </recommendedName>
</protein>
<gene>
    <name evidence="3" type="ORF">BESB_031080</name>
</gene>
<dbReference type="EMBL" id="NWUJ01000016">
    <property type="protein sequence ID" value="PFH31234.1"/>
    <property type="molecule type" value="Genomic_DNA"/>
</dbReference>
<evidence type="ECO:0000259" key="2">
    <source>
        <dbReference type="PROSITE" id="PS51205"/>
    </source>
</evidence>
<name>A0A2A9M1W3_BESBE</name>
<dbReference type="Proteomes" id="UP000224006">
    <property type="component" value="Chromosome XIII"/>
</dbReference>
<dbReference type="InterPro" id="IPR003123">
    <property type="entry name" value="VPS9"/>
</dbReference>
<organism evidence="3 4">
    <name type="scientific">Besnoitia besnoiti</name>
    <name type="common">Apicomplexan protozoan</name>
    <dbReference type="NCBI Taxonomy" id="94643"/>
    <lineage>
        <taxon>Eukaryota</taxon>
        <taxon>Sar</taxon>
        <taxon>Alveolata</taxon>
        <taxon>Apicomplexa</taxon>
        <taxon>Conoidasida</taxon>
        <taxon>Coccidia</taxon>
        <taxon>Eucoccidiorida</taxon>
        <taxon>Eimeriorina</taxon>
        <taxon>Sarcocystidae</taxon>
        <taxon>Besnoitia</taxon>
    </lineage>
</organism>
<evidence type="ECO:0000256" key="1">
    <source>
        <dbReference type="SAM" id="MobiDB-lite"/>
    </source>
</evidence>
<comment type="caution">
    <text evidence="3">The sequence shown here is derived from an EMBL/GenBank/DDBJ whole genome shotgun (WGS) entry which is preliminary data.</text>
</comment>
<keyword evidence="4" id="KW-1185">Reference proteome</keyword>
<dbReference type="InterPro" id="IPR037191">
    <property type="entry name" value="VPS9_dom_sf"/>
</dbReference>
<evidence type="ECO:0000313" key="3">
    <source>
        <dbReference type="EMBL" id="PFH31234.1"/>
    </source>
</evidence>
<dbReference type="GeneID" id="40308160"/>
<sequence length="530" mass="56286">MALGSHPFLQRLLHRHERLLSAAAGATAASEGDKKGSSVSAPAERSVVVLLPSEDSMRGLNPAEQLLVETHICTPTATASQFVNLRGQGIHREDRTLVSGFGFSSSFRVEILAEEVIYNDGVVLQCFLIAAPLLPNAAAAAPASSTASARGNAIEPTTGPDQARATAEERENLEKIERAILAETSRWRAKAGAAVENQLDEEIRFFKETYVLALGCDAEIALRLRELVTLCTQRVLGLLAPALASPQGGSNGGAATGLVGALGGRSSAGPAAGPLAAVAAAVGGGRFLGRGAAASQRPEGQGPPASNEGVATAVEGFVFLRVHDTLWTFAVKALSKRQARLEAKLKGLRENLPFLYDRLQVKPLLRGVSFHASAELLNQLSAWKLPQQKTACLAWAVRNLQRACRSHVHQLHARQQRRAELERKQARLGAAAALPSSPQPVEITVDDLVALLLVAAALSGGRQLLANVWLMTVFNLQKPREAQFDESSFYLTTLHSALSFALVVDLPEAPSGLPRTGGEPALRAAHLERP</sequence>
<dbReference type="Pfam" id="PF02204">
    <property type="entry name" value="VPS9"/>
    <property type="match status" value="1"/>
</dbReference>
<dbReference type="Gene3D" id="1.20.1050.80">
    <property type="entry name" value="VPS9 domain"/>
    <property type="match status" value="1"/>
</dbReference>
<dbReference type="RefSeq" id="XP_029215243.1">
    <property type="nucleotide sequence ID" value="XM_029361776.1"/>
</dbReference>
<dbReference type="SUPFAM" id="SSF109993">
    <property type="entry name" value="VPS9 domain"/>
    <property type="match status" value="1"/>
</dbReference>
<dbReference type="PROSITE" id="PS51205">
    <property type="entry name" value="VPS9"/>
    <property type="match status" value="1"/>
</dbReference>
<proteinExistence type="predicted"/>
<dbReference type="KEGG" id="bbes:BESB_031080"/>
<reference evidence="3 4" key="1">
    <citation type="submission" date="2017-09" db="EMBL/GenBank/DDBJ databases">
        <title>Genome sequencing of Besnoitia besnoiti strain Bb-Ger1.</title>
        <authorList>
            <person name="Schares G."/>
            <person name="Venepally P."/>
            <person name="Lorenzi H.A."/>
        </authorList>
    </citation>
    <scope>NUCLEOTIDE SEQUENCE [LARGE SCALE GENOMIC DNA]</scope>
    <source>
        <strain evidence="3 4">Bb-Ger1</strain>
    </source>
</reference>
<feature type="domain" description="VPS9" evidence="2">
    <location>
        <begin position="335"/>
        <end position="510"/>
    </location>
</feature>
<evidence type="ECO:0000313" key="4">
    <source>
        <dbReference type="Proteomes" id="UP000224006"/>
    </source>
</evidence>
<dbReference type="OrthoDB" id="331850at2759"/>
<accession>A0A2A9M1W3</accession>
<dbReference type="AlphaFoldDB" id="A0A2A9M1W3"/>